<gene>
    <name evidence="15" type="ORF">QR98_0099730</name>
    <name evidence="14" type="ORF">SSS_1631</name>
</gene>
<comment type="similarity">
    <text evidence="1 11">Belongs to the RBM8A family.</text>
</comment>
<reference evidence="16" key="4">
    <citation type="submission" date="2022-06" db="UniProtKB">
        <authorList>
            <consortium name="EnsemblMetazoa"/>
        </authorList>
    </citation>
    <scope>IDENTIFICATION</scope>
</reference>
<evidence type="ECO:0000256" key="6">
    <source>
        <dbReference type="ARBA" id="ARBA00022884"/>
    </source>
</evidence>
<evidence type="ECO:0000256" key="9">
    <source>
        <dbReference type="ARBA" id="ARBA00077711"/>
    </source>
</evidence>
<dbReference type="EMBL" id="WVUK01000065">
    <property type="protein sequence ID" value="KAF7489183.1"/>
    <property type="molecule type" value="Genomic_DNA"/>
</dbReference>
<evidence type="ECO:0000313" key="14">
    <source>
        <dbReference type="EMBL" id="KAF7489183.1"/>
    </source>
</evidence>
<dbReference type="GO" id="GO:0016607">
    <property type="term" value="C:nuclear speck"/>
    <property type="evidence" value="ECO:0007669"/>
    <property type="project" value="UniProtKB-SubCell"/>
</dbReference>
<dbReference type="OMA" id="KNMRAGR"/>
<comment type="subunit">
    <text evidence="11">Heterodimer with MAGOH. Part of the mRNA splicing-dependent exon junction complex (EJC) complex; the core complex contains CASC3, EIF4A3, MAGOH and RBM8A.</text>
</comment>
<dbReference type="PRINTS" id="PR01738">
    <property type="entry name" value="RNABINDINGM8"/>
</dbReference>
<dbReference type="VEuPathDB" id="VectorBase:SSCA001155"/>
<evidence type="ECO:0000256" key="7">
    <source>
        <dbReference type="ARBA" id="ARBA00023187"/>
    </source>
</evidence>
<dbReference type="Proteomes" id="UP000070412">
    <property type="component" value="Unassembled WGS sequence"/>
</dbReference>
<dbReference type="Pfam" id="PF00076">
    <property type="entry name" value="RRM_1"/>
    <property type="match status" value="1"/>
</dbReference>
<evidence type="ECO:0000313" key="15">
    <source>
        <dbReference type="EMBL" id="KPM11402.1"/>
    </source>
</evidence>
<evidence type="ECO:0000256" key="1">
    <source>
        <dbReference type="ARBA" id="ARBA00007987"/>
    </source>
</evidence>
<keyword evidence="8 11" id="KW-0539">Nucleus</keyword>
<comment type="function">
    <text evidence="11">Core component of the splicing-dependent multiprotein exon junction complex (EJC) deposited at splice junctions on mRNAs.</text>
</comment>
<evidence type="ECO:0000256" key="10">
    <source>
        <dbReference type="PROSITE-ProRule" id="PRU00176"/>
    </source>
</evidence>
<keyword evidence="11" id="KW-0509">mRNA transport</keyword>
<reference evidence="17" key="2">
    <citation type="journal article" date="2020" name="PLoS Negl. Trop. Dis.">
        <title>High-quality nuclear genome for Sarcoptes scabiei-A critical resource for a neglected parasite.</title>
        <authorList>
            <person name="Korhonen P.K."/>
            <person name="Gasser R.B."/>
            <person name="Ma G."/>
            <person name="Wang T."/>
            <person name="Stroehlein A.J."/>
            <person name="Young N.D."/>
            <person name="Ang C.S."/>
            <person name="Fernando D.D."/>
            <person name="Lu H.C."/>
            <person name="Taylor S."/>
            <person name="Reynolds S.L."/>
            <person name="Mofiz E."/>
            <person name="Najaraj S.H."/>
            <person name="Gowda H."/>
            <person name="Madugundu A."/>
            <person name="Renuse S."/>
            <person name="Holt D."/>
            <person name="Pandey A."/>
            <person name="Papenfuss A.T."/>
            <person name="Fischer K."/>
        </authorList>
    </citation>
    <scope>NUCLEOTIDE SEQUENCE [LARGE SCALE GENOMIC DNA]</scope>
</reference>
<feature type="compositionally biased region" description="Basic and acidic residues" evidence="12">
    <location>
        <begin position="35"/>
        <end position="60"/>
    </location>
</feature>
<feature type="region of interest" description="Disordered" evidence="12">
    <location>
        <begin position="29"/>
        <end position="62"/>
    </location>
</feature>
<evidence type="ECO:0000256" key="3">
    <source>
        <dbReference type="ARBA" id="ARBA00022490"/>
    </source>
</evidence>
<comment type="subcellular location">
    <subcellularLocation>
        <location evidence="11">Nucleus</location>
    </subcellularLocation>
    <subcellularLocation>
        <location evidence="11">Nucleus speckle</location>
    </subcellularLocation>
    <subcellularLocation>
        <location evidence="11">Cytoplasm</location>
    </subcellularLocation>
</comment>
<dbReference type="InterPro" id="IPR035979">
    <property type="entry name" value="RBD_domain_sf"/>
</dbReference>
<keyword evidence="4 11" id="KW-0507">mRNA processing</keyword>
<dbReference type="GO" id="GO:0006397">
    <property type="term" value="P:mRNA processing"/>
    <property type="evidence" value="ECO:0007669"/>
    <property type="project" value="UniProtKB-KW"/>
</dbReference>
<dbReference type="CDD" id="cd12324">
    <property type="entry name" value="RRM_RBM8"/>
    <property type="match status" value="1"/>
</dbReference>
<protein>
    <recommendedName>
        <fullName evidence="9 11">RNA-binding protein 8A</fullName>
    </recommendedName>
</protein>
<dbReference type="GO" id="GO:0005737">
    <property type="term" value="C:cytoplasm"/>
    <property type="evidence" value="ECO:0007669"/>
    <property type="project" value="UniProtKB-SubCell"/>
</dbReference>
<dbReference type="SUPFAM" id="SSF54928">
    <property type="entry name" value="RNA-binding domain, RBD"/>
    <property type="match status" value="1"/>
</dbReference>
<dbReference type="InterPro" id="IPR008111">
    <property type="entry name" value="RNA-bd_8"/>
</dbReference>
<organism evidence="15 18">
    <name type="scientific">Sarcoptes scabiei</name>
    <name type="common">Itch mite</name>
    <name type="synonym">Acarus scabiei</name>
    <dbReference type="NCBI Taxonomy" id="52283"/>
    <lineage>
        <taxon>Eukaryota</taxon>
        <taxon>Metazoa</taxon>
        <taxon>Ecdysozoa</taxon>
        <taxon>Arthropoda</taxon>
        <taxon>Chelicerata</taxon>
        <taxon>Arachnida</taxon>
        <taxon>Acari</taxon>
        <taxon>Acariformes</taxon>
        <taxon>Sarcoptiformes</taxon>
        <taxon>Astigmata</taxon>
        <taxon>Psoroptidia</taxon>
        <taxon>Sarcoptoidea</taxon>
        <taxon>Sarcoptidae</taxon>
        <taxon>Sarcoptinae</taxon>
        <taxon>Sarcoptes</taxon>
    </lineage>
</organism>
<dbReference type="SMART" id="SM00360">
    <property type="entry name" value="RRM"/>
    <property type="match status" value="1"/>
</dbReference>
<feature type="domain" description="RRM" evidence="13">
    <location>
        <begin position="68"/>
        <end position="146"/>
    </location>
</feature>
<keyword evidence="17" id="KW-1185">Reference proteome</keyword>
<evidence type="ECO:0000313" key="18">
    <source>
        <dbReference type="Proteomes" id="UP000616769"/>
    </source>
</evidence>
<dbReference type="AlphaFoldDB" id="A0A132AK70"/>
<dbReference type="EnsemblMetazoa" id="SSS_1631s_mrna">
    <property type="protein sequence ID" value="KAF7489183.1"/>
    <property type="gene ID" value="SSS_1631"/>
</dbReference>
<evidence type="ECO:0000259" key="13">
    <source>
        <dbReference type="PROSITE" id="PS50102"/>
    </source>
</evidence>
<evidence type="ECO:0000256" key="11">
    <source>
        <dbReference type="RuleBase" id="RU361239"/>
    </source>
</evidence>
<dbReference type="GO" id="GO:0006417">
    <property type="term" value="P:regulation of translation"/>
    <property type="evidence" value="ECO:0007669"/>
    <property type="project" value="UniProtKB-KW"/>
</dbReference>
<dbReference type="EMBL" id="JXLN01017096">
    <property type="protein sequence ID" value="KPM11402.1"/>
    <property type="molecule type" value="Genomic_DNA"/>
</dbReference>
<name>A0A132AK70_SARSC</name>
<keyword evidence="3 11" id="KW-0963">Cytoplasm</keyword>
<dbReference type="FunFam" id="3.30.70.330:FF:000525">
    <property type="entry name" value="RNA-binding protein 8A"/>
    <property type="match status" value="1"/>
</dbReference>
<evidence type="ECO:0000256" key="12">
    <source>
        <dbReference type="SAM" id="MobiDB-lite"/>
    </source>
</evidence>
<proteinExistence type="inferred from homology"/>
<evidence type="ECO:0000256" key="5">
    <source>
        <dbReference type="ARBA" id="ARBA00022845"/>
    </source>
</evidence>
<dbReference type="GO" id="GO:0008380">
    <property type="term" value="P:RNA splicing"/>
    <property type="evidence" value="ECO:0007669"/>
    <property type="project" value="UniProtKB-KW"/>
</dbReference>
<dbReference type="OrthoDB" id="15688at2759"/>
<dbReference type="GO" id="GO:0003729">
    <property type="term" value="F:mRNA binding"/>
    <property type="evidence" value="ECO:0007669"/>
    <property type="project" value="InterPro"/>
</dbReference>
<dbReference type="PROSITE" id="PS50102">
    <property type="entry name" value="RRM"/>
    <property type="match status" value="1"/>
</dbReference>
<evidence type="ECO:0000313" key="16">
    <source>
        <dbReference type="EnsemblMetazoa" id="KAF7489183.1"/>
    </source>
</evidence>
<evidence type="ECO:0000313" key="17">
    <source>
        <dbReference type="Proteomes" id="UP000070412"/>
    </source>
</evidence>
<dbReference type="Gene3D" id="3.30.70.330">
    <property type="match status" value="1"/>
</dbReference>
<dbReference type="Proteomes" id="UP000616769">
    <property type="component" value="Unassembled WGS sequence"/>
</dbReference>
<dbReference type="InterPro" id="IPR000504">
    <property type="entry name" value="RRM_dom"/>
</dbReference>
<keyword evidence="2 11" id="KW-0813">Transport</keyword>
<dbReference type="GO" id="GO:0051028">
    <property type="term" value="P:mRNA transport"/>
    <property type="evidence" value="ECO:0007669"/>
    <property type="project" value="UniProtKB-KW"/>
</dbReference>
<evidence type="ECO:0000256" key="2">
    <source>
        <dbReference type="ARBA" id="ARBA00022448"/>
    </source>
</evidence>
<dbReference type="InterPro" id="IPR012677">
    <property type="entry name" value="Nucleotide-bd_a/b_plait_sf"/>
</dbReference>
<reference evidence="15 18" key="1">
    <citation type="journal article" date="2015" name="Parasit. Vectors">
        <title>Draft genome of the scabies mite.</title>
        <authorList>
            <person name="Rider S.D.Jr."/>
            <person name="Morgan M.S."/>
            <person name="Arlian L.G."/>
        </authorList>
    </citation>
    <scope>NUCLEOTIDE SEQUENCE [LARGE SCALE GENOMIC DNA]</scope>
    <source>
        <strain evidence="15">Arlian Lab</strain>
    </source>
</reference>
<keyword evidence="6 10" id="KW-0694">RNA-binding</keyword>
<keyword evidence="7 11" id="KW-0508">mRNA splicing</keyword>
<evidence type="ECO:0000256" key="4">
    <source>
        <dbReference type="ARBA" id="ARBA00022664"/>
    </source>
</evidence>
<sequence length="152" mass="17314">MADELELAQKHIDQEFDEEETVEKIKEKVTKRKGRGFEEEATSRDYGHYESIESDTDKPGPQKSVEGWILFVRGVHEEAEEDDVLQKFADFGSIKNININLDRRTGFFKGYALVEFESYDSAAAALEALNGTELYGQKISVSWCFVKGPHTK</sequence>
<accession>A0A132AK70</accession>
<dbReference type="InterPro" id="IPR033744">
    <property type="entry name" value="RRM_RBM8"/>
</dbReference>
<dbReference type="PANTHER" id="PTHR45894">
    <property type="entry name" value="RNA-BINDING PROTEIN 8A"/>
    <property type="match status" value="1"/>
</dbReference>
<reference evidence="14" key="3">
    <citation type="submission" date="2020-01" db="EMBL/GenBank/DDBJ databases">
        <authorList>
            <person name="Korhonen P.K.K."/>
            <person name="Guangxu M.G."/>
            <person name="Wang T.W."/>
            <person name="Stroehlein A.J.S."/>
            <person name="Young N.D."/>
            <person name="Ang C.-S.A."/>
            <person name="Fernando D.W.F."/>
            <person name="Lu H.L."/>
            <person name="Taylor S.T."/>
            <person name="Ehtesham M.E.M."/>
            <person name="Najaraj S.H.N."/>
            <person name="Harsha G.H.G."/>
            <person name="Madugundu A.M."/>
            <person name="Renuse S.R."/>
            <person name="Holt D.H."/>
            <person name="Pandey A.P."/>
            <person name="Papenfuss A.P."/>
            <person name="Gasser R.B.G."/>
            <person name="Fischer K.F."/>
        </authorList>
    </citation>
    <scope>NUCLEOTIDE SEQUENCE</scope>
    <source>
        <strain evidence="14">SSS_KF_BRIS2020</strain>
    </source>
</reference>
<evidence type="ECO:0000256" key="8">
    <source>
        <dbReference type="ARBA" id="ARBA00023242"/>
    </source>
</evidence>
<keyword evidence="5" id="KW-0810">Translation regulation</keyword>